<dbReference type="PANTHER" id="PTHR43433:SF8">
    <property type="entry name" value="BIFUNCTIONAL LIPASE_ADENYLATE CYCLASE LIPJ"/>
    <property type="match status" value="1"/>
</dbReference>
<feature type="repeat" description="TPR" evidence="1">
    <location>
        <begin position="734"/>
        <end position="767"/>
    </location>
</feature>
<proteinExistence type="predicted"/>
<comment type="caution">
    <text evidence="3">The sequence shown here is derived from an EMBL/GenBank/DDBJ whole genome shotgun (WGS) entry which is preliminary data.</text>
</comment>
<dbReference type="GO" id="GO:0016787">
    <property type="term" value="F:hydrolase activity"/>
    <property type="evidence" value="ECO:0007669"/>
    <property type="project" value="UniProtKB-KW"/>
</dbReference>
<protein>
    <submittedName>
        <fullName evidence="3">Alpha/beta fold hydrolase</fullName>
    </submittedName>
</protein>
<keyword evidence="1" id="KW-0802">TPR repeat</keyword>
<evidence type="ECO:0000256" key="1">
    <source>
        <dbReference type="PROSITE-ProRule" id="PRU00339"/>
    </source>
</evidence>
<dbReference type="InterPro" id="IPR029787">
    <property type="entry name" value="Nucleotide_cyclase"/>
</dbReference>
<dbReference type="SUPFAM" id="SSF55073">
    <property type="entry name" value="Nucleotide cyclase"/>
    <property type="match status" value="1"/>
</dbReference>
<dbReference type="SUPFAM" id="SSF53474">
    <property type="entry name" value="alpha/beta-Hydrolases"/>
    <property type="match status" value="1"/>
</dbReference>
<keyword evidence="3" id="KW-0378">Hydrolase</keyword>
<dbReference type="EMBL" id="JAKLTY010000025">
    <property type="protein sequence ID" value="MCG2631059.1"/>
    <property type="molecule type" value="Genomic_DNA"/>
</dbReference>
<dbReference type="InterPro" id="IPR000073">
    <property type="entry name" value="AB_hydrolase_1"/>
</dbReference>
<dbReference type="GO" id="GO:0035556">
    <property type="term" value="P:intracellular signal transduction"/>
    <property type="evidence" value="ECO:0007669"/>
    <property type="project" value="InterPro"/>
</dbReference>
<name>A0A9X1RI53_9BRAD</name>
<dbReference type="SMART" id="SM00028">
    <property type="entry name" value="TPR"/>
    <property type="match status" value="5"/>
</dbReference>
<dbReference type="PROSITE" id="PS50125">
    <property type="entry name" value="GUANYLATE_CYCLASE_2"/>
    <property type="match status" value="1"/>
</dbReference>
<dbReference type="SUPFAM" id="SSF48452">
    <property type="entry name" value="TPR-like"/>
    <property type="match status" value="1"/>
</dbReference>
<dbReference type="PRINTS" id="PR00111">
    <property type="entry name" value="ABHYDROLASE"/>
</dbReference>
<gene>
    <name evidence="3" type="ORF">L6654_30955</name>
</gene>
<feature type="domain" description="Guanylate cyclase" evidence="2">
    <location>
        <begin position="20"/>
        <end position="103"/>
    </location>
</feature>
<dbReference type="InterPro" id="IPR050471">
    <property type="entry name" value="AB_hydrolase"/>
</dbReference>
<dbReference type="Gene3D" id="3.40.50.1820">
    <property type="entry name" value="alpha/beta hydrolase"/>
    <property type="match status" value="1"/>
</dbReference>
<sequence>MGIDEEGTLTALKAVRRDAVDPKLGTYGGRVVKTTGDGLLVEFASVVQAMRCAVAIQEVMRERNGSVPEPRQITFRIGIHVGDIIIDENDIFGDGVNIAARLEQIASPGGIAISNRVYEDVCDRLSIEFDNGGQQQLKNISRPVQVWHWPGKTAAKANPRTAKNSYDWSNQKIHFCRAPDGVRLAYASIGEGPALVKAGGFLSHLQHDYKIWGPSFLQLSNGRQFVRYDARGNGLSDWEVKDLSAEAWVTDLETVVEATRLRRFALIGYSQGCATAIAYAVKHPERVSHLILYGGFARGPFASGDQQREQNTRAFATLMKNGWQSDNPAFRQIFATRMLPDMNAQQARDFDQLLKETCTGELAERYQLAVGDIDVRHLLAKVTTPTLVIHVRDDAMIPQAGSRELADGIAGAEFVSIPGRNHVPIPGDPTADRAFEEIDRFLSKASPQSPSDKTAIEAATYVTSSSVGLTLPDKPSIAVLPFQNMSGDPEQDYFTDGMVEDIITALSRFKSLFVIARNSSFTYRRKAVDIKQVGRELGVRYVLEGSVRKSGTRLRISGQLIEAATGAHIWADKFDRELNDIFALQDEITERVAAIIEPNITRAEIERVARRRPDSLTAYDLYLRALPRYYAMSEQGFEEAIALCSRALESDPRYSAAVRLLADMHGLRPAQGWSKDVKSDYADAMRFGRRALEIDGADPDTLAMFGRGLAAFSNDYDTAKGMVDRAVALNPNSARAWSERGWTYRYMKKADVAFLSFERAIRLSPVDPKLYDTLTGVASTLIIMGRDEEAVENSRRALALNARFTSAYRCLAAALAYLNREAETKEAATALLEIEPSFRISAWANYGGQWQGERFLEGLRLAGLPE</sequence>
<dbReference type="InterPro" id="IPR029058">
    <property type="entry name" value="AB_hydrolase_fold"/>
</dbReference>
<dbReference type="AlphaFoldDB" id="A0A9X1RI53"/>
<dbReference type="Pfam" id="PF00561">
    <property type="entry name" value="Abhydrolase_1"/>
    <property type="match status" value="1"/>
</dbReference>
<dbReference type="Pfam" id="PF13181">
    <property type="entry name" value="TPR_8"/>
    <property type="match status" value="1"/>
</dbReference>
<dbReference type="InterPro" id="IPR001054">
    <property type="entry name" value="A/G_cyclase"/>
</dbReference>
<dbReference type="PROSITE" id="PS50005">
    <property type="entry name" value="TPR"/>
    <property type="match status" value="1"/>
</dbReference>
<organism evidence="3 4">
    <name type="scientific">Bradyrhizobium zhengyangense</name>
    <dbReference type="NCBI Taxonomy" id="2911009"/>
    <lineage>
        <taxon>Bacteria</taxon>
        <taxon>Pseudomonadati</taxon>
        <taxon>Pseudomonadota</taxon>
        <taxon>Alphaproteobacteria</taxon>
        <taxon>Hyphomicrobiales</taxon>
        <taxon>Nitrobacteraceae</taxon>
        <taxon>Bradyrhizobium</taxon>
    </lineage>
</organism>
<evidence type="ECO:0000313" key="3">
    <source>
        <dbReference type="EMBL" id="MCG2631059.1"/>
    </source>
</evidence>
<dbReference type="Gene3D" id="3.30.70.1230">
    <property type="entry name" value="Nucleotide cyclase"/>
    <property type="match status" value="1"/>
</dbReference>
<dbReference type="Pfam" id="PF00211">
    <property type="entry name" value="Guanylate_cyc"/>
    <property type="match status" value="1"/>
</dbReference>
<accession>A0A9X1RI53</accession>
<evidence type="ECO:0000259" key="2">
    <source>
        <dbReference type="PROSITE" id="PS50125"/>
    </source>
</evidence>
<evidence type="ECO:0000313" key="4">
    <source>
        <dbReference type="Proteomes" id="UP001139054"/>
    </source>
</evidence>
<dbReference type="Proteomes" id="UP001139054">
    <property type="component" value="Unassembled WGS sequence"/>
</dbReference>
<reference evidence="3" key="1">
    <citation type="submission" date="2022-01" db="EMBL/GenBank/DDBJ databases">
        <title>Genome sequnece data of strain Bradyrhizobium sp. nov.</title>
        <authorList>
            <person name="Zhang J."/>
        </authorList>
    </citation>
    <scope>NUCLEOTIDE SEQUENCE</scope>
    <source>
        <strain evidence="3">WYCCWR 13023</strain>
    </source>
</reference>
<dbReference type="Gene3D" id="1.25.40.10">
    <property type="entry name" value="Tetratricopeptide repeat domain"/>
    <property type="match status" value="2"/>
</dbReference>
<dbReference type="GO" id="GO:0004016">
    <property type="term" value="F:adenylate cyclase activity"/>
    <property type="evidence" value="ECO:0007669"/>
    <property type="project" value="UniProtKB-ARBA"/>
</dbReference>
<dbReference type="InterPro" id="IPR011990">
    <property type="entry name" value="TPR-like_helical_dom_sf"/>
</dbReference>
<dbReference type="PANTHER" id="PTHR43433">
    <property type="entry name" value="HYDROLASE, ALPHA/BETA FOLD FAMILY PROTEIN"/>
    <property type="match status" value="1"/>
</dbReference>
<dbReference type="InterPro" id="IPR019734">
    <property type="entry name" value="TPR_rpt"/>
</dbReference>
<dbReference type="CDD" id="cd07302">
    <property type="entry name" value="CHD"/>
    <property type="match status" value="1"/>
</dbReference>
<dbReference type="GO" id="GO:0009190">
    <property type="term" value="P:cyclic nucleotide biosynthetic process"/>
    <property type="evidence" value="ECO:0007669"/>
    <property type="project" value="InterPro"/>
</dbReference>
<dbReference type="Gene3D" id="3.40.50.10070">
    <property type="entry name" value="TolB, N-terminal domain"/>
    <property type="match status" value="1"/>
</dbReference>